<gene>
    <name evidence="7" type="ORF">CNF02_07695</name>
</gene>
<dbReference type="EMBL" id="NTJZ01000007">
    <property type="protein sequence ID" value="PDH33605.1"/>
    <property type="molecule type" value="Genomic_DNA"/>
</dbReference>
<dbReference type="GO" id="GO:0020037">
    <property type="term" value="F:heme binding"/>
    <property type="evidence" value="ECO:0007669"/>
    <property type="project" value="InterPro"/>
</dbReference>
<evidence type="ECO:0000313" key="8">
    <source>
        <dbReference type="Proteomes" id="UP000219329"/>
    </source>
</evidence>
<protein>
    <recommendedName>
        <fullName evidence="6">Cytochrome c domain-containing protein</fullName>
    </recommendedName>
</protein>
<evidence type="ECO:0000256" key="2">
    <source>
        <dbReference type="ARBA" id="ARBA00022723"/>
    </source>
</evidence>
<name>A0A2A5WAN8_9GAMM</name>
<sequence length="476" mass="52854">MPNRRSSILLKLISAFGFLPILAAPMLASAQEDQITFHRDIEPILQRSCQNCHRAGGVGPMPLVTYEQVAPFAGLIEYKTGLRDRAGAMPPWYMEKDIGIQDYKNDPSLSDEEIADISTWARSGAPKGNAANAPQALVFDDSLKWTAGEPDLVVKTNDVTKLAGTADWWGEIDRVPVGLEEDRYVKSVEIVEVNDVNNQAGTGRDTVGGRYIFHHMIWSTAELDEEGNRIEDSVTGWPVHEVGRNADIFDPEGGRLLRAGTYVYSDSVHMHSNGKDTTGHLEIGFRFHPVGYEPKYERVTLGLGNGVDISIAGNQNNQELHAYTVLEQHTKFITFEPHLHAPGERMCLEAIWGYTVETLSCVGYDHNWVRGYAFEDQAAPLLPKGTIMHIVGYMNNTETNPNVPDARNWQGSGNRSVTNMFIDLGMRVKMDDEQFFAEMEKRRNDLNMGPNDHVIGCPLCGAPLVAPIVEDVEASD</sequence>
<dbReference type="InterPro" id="IPR009056">
    <property type="entry name" value="Cyt_c-like_dom"/>
</dbReference>
<feature type="chain" id="PRO_5012585508" description="Cytochrome c domain-containing protein" evidence="5">
    <location>
        <begin position="31"/>
        <end position="476"/>
    </location>
</feature>
<keyword evidence="2 4" id="KW-0479">Metal-binding</keyword>
<feature type="signal peptide" evidence="5">
    <location>
        <begin position="1"/>
        <end position="30"/>
    </location>
</feature>
<dbReference type="GO" id="GO:0046872">
    <property type="term" value="F:metal ion binding"/>
    <property type="evidence" value="ECO:0007669"/>
    <property type="project" value="UniProtKB-KW"/>
</dbReference>
<reference evidence="7 8" key="1">
    <citation type="submission" date="2017-08" db="EMBL/GenBank/DDBJ databases">
        <title>Fine stratification of microbial communities through a metagenomic profile of the photic zone.</title>
        <authorList>
            <person name="Haro-Moreno J.M."/>
            <person name="Lopez-Perez M."/>
            <person name="De La Torre J."/>
            <person name="Picazo A."/>
            <person name="Camacho A."/>
            <person name="Rodriguez-Valera F."/>
        </authorList>
    </citation>
    <scope>NUCLEOTIDE SEQUENCE [LARGE SCALE GENOMIC DNA]</scope>
    <source>
        <strain evidence="7">MED-G28</strain>
    </source>
</reference>
<keyword evidence="1 4" id="KW-0349">Heme</keyword>
<evidence type="ECO:0000256" key="5">
    <source>
        <dbReference type="SAM" id="SignalP"/>
    </source>
</evidence>
<organism evidence="7 8">
    <name type="scientific">OM182 bacterium MED-G28</name>
    <dbReference type="NCBI Taxonomy" id="1986256"/>
    <lineage>
        <taxon>Bacteria</taxon>
        <taxon>Pseudomonadati</taxon>
        <taxon>Pseudomonadota</taxon>
        <taxon>Gammaproteobacteria</taxon>
        <taxon>OMG group</taxon>
        <taxon>OM182 clade</taxon>
    </lineage>
</organism>
<accession>A0A2A5WAN8</accession>
<comment type="caution">
    <text evidence="7">The sequence shown here is derived from an EMBL/GenBank/DDBJ whole genome shotgun (WGS) entry which is preliminary data.</text>
</comment>
<keyword evidence="3 4" id="KW-0408">Iron</keyword>
<dbReference type="PROSITE" id="PS51007">
    <property type="entry name" value="CYTC"/>
    <property type="match status" value="1"/>
</dbReference>
<proteinExistence type="predicted"/>
<feature type="domain" description="Cytochrome c" evidence="6">
    <location>
        <begin position="28"/>
        <end position="125"/>
    </location>
</feature>
<evidence type="ECO:0000256" key="1">
    <source>
        <dbReference type="ARBA" id="ARBA00022617"/>
    </source>
</evidence>
<evidence type="ECO:0000256" key="4">
    <source>
        <dbReference type="PROSITE-ProRule" id="PRU00433"/>
    </source>
</evidence>
<dbReference type="Proteomes" id="UP000219329">
    <property type="component" value="Unassembled WGS sequence"/>
</dbReference>
<dbReference type="InterPro" id="IPR036909">
    <property type="entry name" value="Cyt_c-like_dom_sf"/>
</dbReference>
<evidence type="ECO:0000313" key="7">
    <source>
        <dbReference type="EMBL" id="PDH33605.1"/>
    </source>
</evidence>
<dbReference type="AlphaFoldDB" id="A0A2A5WAN8"/>
<evidence type="ECO:0000259" key="6">
    <source>
        <dbReference type="PROSITE" id="PS51007"/>
    </source>
</evidence>
<keyword evidence="5" id="KW-0732">Signal</keyword>
<dbReference type="GO" id="GO:0009055">
    <property type="term" value="F:electron transfer activity"/>
    <property type="evidence" value="ECO:0007669"/>
    <property type="project" value="InterPro"/>
</dbReference>
<dbReference type="SUPFAM" id="SSF46626">
    <property type="entry name" value="Cytochrome c"/>
    <property type="match status" value="1"/>
</dbReference>
<evidence type="ECO:0000256" key="3">
    <source>
        <dbReference type="ARBA" id="ARBA00023004"/>
    </source>
</evidence>